<sequence length="63" mass="7283">MRRSPHLKDVEKQELLHRLECADSPQRADLIARLAWRPAWAIRSRKNALKEFLALFGSGSADR</sequence>
<accession>A0A9J7AMD2</accession>
<keyword evidence="2" id="KW-1185">Reference proteome</keyword>
<proteinExistence type="predicted"/>
<gene>
    <name evidence="1" type="ORF">NUH88_12980</name>
</gene>
<dbReference type="AlphaFoldDB" id="A0A9J7AMD2"/>
<reference evidence="1" key="1">
    <citation type="submission" date="2022-08" db="EMBL/GenBank/DDBJ databases">
        <title>Nisaea acidiphila sp. nov., isolated from a marine algal debris and emended description of the genus Nisaea Urios et al. 2008.</title>
        <authorList>
            <person name="Kwon K."/>
        </authorList>
    </citation>
    <scope>NUCLEOTIDE SEQUENCE</scope>
    <source>
        <strain evidence="1">MEBiC11861</strain>
    </source>
</reference>
<dbReference type="Proteomes" id="UP001060336">
    <property type="component" value="Chromosome"/>
</dbReference>
<dbReference type="RefSeq" id="WP_257766835.1">
    <property type="nucleotide sequence ID" value="NZ_CP102480.1"/>
</dbReference>
<evidence type="ECO:0000313" key="1">
    <source>
        <dbReference type="EMBL" id="UUX48327.1"/>
    </source>
</evidence>
<evidence type="ECO:0000313" key="2">
    <source>
        <dbReference type="Proteomes" id="UP001060336"/>
    </source>
</evidence>
<organism evidence="1 2">
    <name type="scientific">Nisaea acidiphila</name>
    <dbReference type="NCBI Taxonomy" id="1862145"/>
    <lineage>
        <taxon>Bacteria</taxon>
        <taxon>Pseudomonadati</taxon>
        <taxon>Pseudomonadota</taxon>
        <taxon>Alphaproteobacteria</taxon>
        <taxon>Rhodospirillales</taxon>
        <taxon>Thalassobaculaceae</taxon>
        <taxon>Nisaea</taxon>
    </lineage>
</organism>
<protein>
    <submittedName>
        <fullName evidence="1">Uncharacterized protein</fullName>
    </submittedName>
</protein>
<dbReference type="KEGG" id="naci:NUH88_12980"/>
<dbReference type="EMBL" id="CP102480">
    <property type="protein sequence ID" value="UUX48327.1"/>
    <property type="molecule type" value="Genomic_DNA"/>
</dbReference>
<name>A0A9J7AMD2_9PROT</name>